<evidence type="ECO:0000313" key="2">
    <source>
        <dbReference type="Proteomes" id="UP001206925"/>
    </source>
</evidence>
<dbReference type="EMBL" id="JAMZMK010000125">
    <property type="protein sequence ID" value="KAI7757432.1"/>
    <property type="molecule type" value="Genomic_DNA"/>
</dbReference>
<sequence length="68" mass="7413">MFLEPFVLIKPYGLKMVGLVTSIIGQMASQEILKGERKKAACYRAGPVLAFPSLDLGCNIQINSLEVT</sequence>
<proteinExistence type="predicted"/>
<reference evidence="1" key="1">
    <citation type="submission" date="2022-06" db="EMBL/GenBank/DDBJ databases">
        <title>Uncovering the hologenomic basis of an extraordinary plant invasion.</title>
        <authorList>
            <person name="Bieker V.C."/>
            <person name="Martin M.D."/>
            <person name="Gilbert T."/>
            <person name="Hodgins K."/>
            <person name="Battlay P."/>
            <person name="Petersen B."/>
            <person name="Wilson J."/>
        </authorList>
    </citation>
    <scope>NUCLEOTIDE SEQUENCE</scope>
    <source>
        <strain evidence="1">AA19_3_7</strain>
        <tissue evidence="1">Leaf</tissue>
    </source>
</reference>
<accession>A0AAD5DDE3</accession>
<comment type="caution">
    <text evidence="1">The sequence shown here is derived from an EMBL/GenBank/DDBJ whole genome shotgun (WGS) entry which is preliminary data.</text>
</comment>
<gene>
    <name evidence="1" type="ORF">M8C21_014337</name>
</gene>
<name>A0AAD5DDE3_AMBAR</name>
<organism evidence="1 2">
    <name type="scientific">Ambrosia artemisiifolia</name>
    <name type="common">Common ragweed</name>
    <dbReference type="NCBI Taxonomy" id="4212"/>
    <lineage>
        <taxon>Eukaryota</taxon>
        <taxon>Viridiplantae</taxon>
        <taxon>Streptophyta</taxon>
        <taxon>Embryophyta</taxon>
        <taxon>Tracheophyta</taxon>
        <taxon>Spermatophyta</taxon>
        <taxon>Magnoliopsida</taxon>
        <taxon>eudicotyledons</taxon>
        <taxon>Gunneridae</taxon>
        <taxon>Pentapetalae</taxon>
        <taxon>asterids</taxon>
        <taxon>campanulids</taxon>
        <taxon>Asterales</taxon>
        <taxon>Asteraceae</taxon>
        <taxon>Asteroideae</taxon>
        <taxon>Heliantheae alliance</taxon>
        <taxon>Heliantheae</taxon>
        <taxon>Ambrosia</taxon>
    </lineage>
</organism>
<evidence type="ECO:0000313" key="1">
    <source>
        <dbReference type="EMBL" id="KAI7757432.1"/>
    </source>
</evidence>
<keyword evidence="2" id="KW-1185">Reference proteome</keyword>
<dbReference type="Proteomes" id="UP001206925">
    <property type="component" value="Unassembled WGS sequence"/>
</dbReference>
<protein>
    <submittedName>
        <fullName evidence="1">Uncharacterized protein</fullName>
    </submittedName>
</protein>
<dbReference type="AlphaFoldDB" id="A0AAD5DDE3"/>